<evidence type="ECO:0000256" key="3">
    <source>
        <dbReference type="ARBA" id="ARBA00022839"/>
    </source>
</evidence>
<dbReference type="InterPro" id="IPR029052">
    <property type="entry name" value="Metallo-depent_PP-like"/>
</dbReference>
<keyword evidence="3" id="KW-0269">Exonuclease</keyword>
<dbReference type="Gene3D" id="3.60.21.10">
    <property type="match status" value="1"/>
</dbReference>
<dbReference type="InterPro" id="IPR050535">
    <property type="entry name" value="DNA_Repair-Maintenance_Comp"/>
</dbReference>
<dbReference type="InterPro" id="IPR041796">
    <property type="entry name" value="Mre11_N"/>
</dbReference>
<dbReference type="PANTHER" id="PTHR30337">
    <property type="entry name" value="COMPONENT OF ATP-DEPENDENT DSDNA EXONUCLEASE"/>
    <property type="match status" value="1"/>
</dbReference>
<dbReference type="Proteomes" id="UP001208689">
    <property type="component" value="Chromosome"/>
</dbReference>
<name>A0ABY6HTX7_9ARCH</name>
<accession>A0ABY6HTX7</accession>
<dbReference type="SUPFAM" id="SSF56300">
    <property type="entry name" value="Metallo-dependent phosphatases"/>
    <property type="match status" value="1"/>
</dbReference>
<sequence>MNSSQNISTNTKSTRFLHASDLHFGSKQYQNPLLADDHLFAFQQILTLAIDRQVDFIILGGDIFTSQDLLPNQMEQIIDILSDFKQRTNEKIPIIAIEGNHDIRRYSHGNQIPRRQSWLRILNKLGMLILLDADLENQPEQRFSIFDPILRKGGKVIIKNCVIYGSSYLGKQLPKKIHLIREGINDQDGMFHILLQHFGIQGQMKGVPGQSLHRVSCLRDRVDYLGLGHYHLGYSLQGWIFNPGCAQAVSAGENTFQKGVFYGEISGSKGIFRQKISLIKLKNRPIEWITVFFSKSYQSMSEIYAQINHEIIRQNPFLIQKNDQILKNSRSLPVLYIVFKGNPPSRLIDFEDKPLREWFLSHLDIIDVKIYRKFIKSTRTLETYASQQTYKKPQRLEQYMIKNR</sequence>
<evidence type="ECO:0000313" key="5">
    <source>
        <dbReference type="EMBL" id="UYP46982.1"/>
    </source>
</evidence>
<dbReference type="CDD" id="cd00840">
    <property type="entry name" value="MPP_Mre11_N"/>
    <property type="match status" value="1"/>
</dbReference>
<protein>
    <submittedName>
        <fullName evidence="5">3',5'-cyclic adenosine monophosphate phosphodiesterase CpdA</fullName>
        <ecNumber evidence="5">3.1.4.53</ecNumber>
    </submittedName>
</protein>
<keyword evidence="1" id="KW-0540">Nuclease</keyword>
<dbReference type="EC" id="3.1.4.53" evidence="5"/>
<dbReference type="InterPro" id="IPR004843">
    <property type="entry name" value="Calcineurin-like_PHP"/>
</dbReference>
<dbReference type="PANTHER" id="PTHR30337:SF0">
    <property type="entry name" value="NUCLEASE SBCCD SUBUNIT D"/>
    <property type="match status" value="1"/>
</dbReference>
<dbReference type="GO" id="GO:0004115">
    <property type="term" value="F:3',5'-cyclic-AMP phosphodiesterase activity"/>
    <property type="evidence" value="ECO:0007669"/>
    <property type="project" value="UniProtKB-EC"/>
</dbReference>
<evidence type="ECO:0000256" key="1">
    <source>
        <dbReference type="ARBA" id="ARBA00022722"/>
    </source>
</evidence>
<keyword evidence="2 5" id="KW-0378">Hydrolase</keyword>
<feature type="domain" description="Calcineurin-like phosphoesterase" evidence="4">
    <location>
        <begin position="15"/>
        <end position="231"/>
    </location>
</feature>
<evidence type="ECO:0000313" key="6">
    <source>
        <dbReference type="Proteomes" id="UP001208689"/>
    </source>
</evidence>
<dbReference type="Pfam" id="PF00149">
    <property type="entry name" value="Metallophos"/>
    <property type="match status" value="1"/>
</dbReference>
<keyword evidence="6" id="KW-1185">Reference proteome</keyword>
<reference evidence="5" key="1">
    <citation type="submission" date="2022-09" db="EMBL/GenBank/DDBJ databases">
        <title>Actin cytoskeleton and complex cell architecture in an #Asgard archaeon.</title>
        <authorList>
            <person name="Ponce Toledo R.I."/>
            <person name="Schleper C."/>
            <person name="Rodrigues Oliveira T."/>
            <person name="Wollweber F."/>
            <person name="Xu J."/>
            <person name="Rittmann S."/>
            <person name="Klingl A."/>
            <person name="Pilhofer M."/>
        </authorList>
    </citation>
    <scope>NUCLEOTIDE SEQUENCE</scope>
    <source>
        <strain evidence="5">B-35</strain>
    </source>
</reference>
<evidence type="ECO:0000259" key="4">
    <source>
        <dbReference type="Pfam" id="PF00149"/>
    </source>
</evidence>
<gene>
    <name evidence="5" type="ORF">NEF87_003267</name>
</gene>
<proteinExistence type="predicted"/>
<organism evidence="5 6">
    <name type="scientific">Candidatus Lokiarchaeum ossiferum</name>
    <dbReference type="NCBI Taxonomy" id="2951803"/>
    <lineage>
        <taxon>Archaea</taxon>
        <taxon>Promethearchaeati</taxon>
        <taxon>Promethearchaeota</taxon>
        <taxon>Promethearchaeia</taxon>
        <taxon>Promethearchaeales</taxon>
        <taxon>Promethearchaeaceae</taxon>
        <taxon>Candidatus Lokiarchaeum</taxon>
    </lineage>
</organism>
<dbReference type="EMBL" id="CP104013">
    <property type="protein sequence ID" value="UYP46982.1"/>
    <property type="molecule type" value="Genomic_DNA"/>
</dbReference>
<evidence type="ECO:0000256" key="2">
    <source>
        <dbReference type="ARBA" id="ARBA00022801"/>
    </source>
</evidence>